<dbReference type="EMBL" id="LR746280">
    <property type="protein sequence ID" value="CAA7409952.1"/>
    <property type="molecule type" value="Genomic_DNA"/>
</dbReference>
<evidence type="ECO:0000313" key="3">
    <source>
        <dbReference type="Proteomes" id="UP000663760"/>
    </source>
</evidence>
<reference evidence="2" key="1">
    <citation type="submission" date="2020-02" db="EMBL/GenBank/DDBJ databases">
        <authorList>
            <person name="Scholz U."/>
            <person name="Mascher M."/>
            <person name="Fiebig A."/>
        </authorList>
    </citation>
    <scope>NUCLEOTIDE SEQUENCE</scope>
</reference>
<gene>
    <name evidence="2" type="ORF">SI8410_17020630</name>
</gene>
<evidence type="ECO:0000256" key="1">
    <source>
        <dbReference type="SAM" id="MobiDB-lite"/>
    </source>
</evidence>
<protein>
    <submittedName>
        <fullName evidence="2">Uncharacterized protein</fullName>
    </submittedName>
</protein>
<feature type="region of interest" description="Disordered" evidence="1">
    <location>
        <begin position="201"/>
        <end position="267"/>
    </location>
</feature>
<dbReference type="GO" id="GO:0007389">
    <property type="term" value="P:pattern specification process"/>
    <property type="evidence" value="ECO:0007669"/>
    <property type="project" value="TreeGrafter"/>
</dbReference>
<dbReference type="GO" id="GO:0003682">
    <property type="term" value="F:chromatin binding"/>
    <property type="evidence" value="ECO:0007669"/>
    <property type="project" value="InterPro"/>
</dbReference>
<sequence length="380" mass="42186">MFNELFLNETSVACTTTKDISGIYSKISGKANMKATRQKRKTTGTNDQVSARKLLQALPSTILRPSSSSQIITEDAPDIAEKHHTVESRQFLQPSDKFKLQLFPIDEDTRRVLQEGDHNPYLELTLRPRKKISSVVTHLTIKWGIPRTAYELVLFPHEGGEVSLLGHKTWTLNDRETSAADVYSTVGQPEIFRLKYGLYPNPGSENSQPPPGTYISEKNLQSRTGRSRNTVEGEEQPHPLITQELEPVPANEAGPSHEPDKPVRNTAMGGSSLLSWVDCVTSVSVGQLLSETSNANQASQLPTEKNPSSKHISNCDSFDFAIADFIARNQYPHYSTQPPSLSSIWDAEETRHAFPTMKPTSSRTKTSPACDHTAVQVRFS</sequence>
<dbReference type="PANTHER" id="PTHR21677:SF5">
    <property type="entry name" value="OS01G0182400 PROTEIN"/>
    <property type="match status" value="1"/>
</dbReference>
<dbReference type="InterPro" id="IPR055315">
    <property type="entry name" value="Cramped-like"/>
</dbReference>
<proteinExistence type="predicted"/>
<organism evidence="2 3">
    <name type="scientific">Spirodela intermedia</name>
    <name type="common">Intermediate duckweed</name>
    <dbReference type="NCBI Taxonomy" id="51605"/>
    <lineage>
        <taxon>Eukaryota</taxon>
        <taxon>Viridiplantae</taxon>
        <taxon>Streptophyta</taxon>
        <taxon>Embryophyta</taxon>
        <taxon>Tracheophyta</taxon>
        <taxon>Spermatophyta</taxon>
        <taxon>Magnoliopsida</taxon>
        <taxon>Liliopsida</taxon>
        <taxon>Araceae</taxon>
        <taxon>Lemnoideae</taxon>
        <taxon>Spirodela</taxon>
    </lineage>
</organism>
<name>A0A7I8LJB8_SPIIN</name>
<dbReference type="Proteomes" id="UP000663760">
    <property type="component" value="Chromosome 17"/>
</dbReference>
<dbReference type="AlphaFoldDB" id="A0A7I8LJB8"/>
<evidence type="ECO:0000313" key="2">
    <source>
        <dbReference type="EMBL" id="CAA7409952.1"/>
    </source>
</evidence>
<accession>A0A7I8LJB8</accession>
<feature type="compositionally biased region" description="Polar residues" evidence="1">
    <location>
        <begin position="216"/>
        <end position="228"/>
    </location>
</feature>
<keyword evidence="3" id="KW-1185">Reference proteome</keyword>
<dbReference type="GO" id="GO:0005634">
    <property type="term" value="C:nucleus"/>
    <property type="evidence" value="ECO:0007669"/>
    <property type="project" value="TreeGrafter"/>
</dbReference>
<dbReference type="PANTHER" id="PTHR21677">
    <property type="entry name" value="CRAMPED PROTEIN"/>
    <property type="match status" value="1"/>
</dbReference>
<dbReference type="OrthoDB" id="745018at2759"/>